<proteinExistence type="predicted"/>
<reference evidence="2" key="1">
    <citation type="submission" date="2022-11" db="EMBL/GenBank/DDBJ databases">
        <authorList>
            <person name="Petersen C."/>
        </authorList>
    </citation>
    <scope>NUCLEOTIDE SEQUENCE</scope>
    <source>
        <strain evidence="2">IBT 26290</strain>
    </source>
</reference>
<dbReference type="AlphaFoldDB" id="A0A9W9LML4"/>
<name>A0A9W9LML4_9EURO</name>
<organism evidence="2 3">
    <name type="scientific">Penicillium canariense</name>
    <dbReference type="NCBI Taxonomy" id="189055"/>
    <lineage>
        <taxon>Eukaryota</taxon>
        <taxon>Fungi</taxon>
        <taxon>Dikarya</taxon>
        <taxon>Ascomycota</taxon>
        <taxon>Pezizomycotina</taxon>
        <taxon>Eurotiomycetes</taxon>
        <taxon>Eurotiomycetidae</taxon>
        <taxon>Eurotiales</taxon>
        <taxon>Aspergillaceae</taxon>
        <taxon>Penicillium</taxon>
    </lineage>
</organism>
<comment type="caution">
    <text evidence="2">The sequence shown here is derived from an EMBL/GenBank/DDBJ whole genome shotgun (WGS) entry which is preliminary data.</text>
</comment>
<protein>
    <submittedName>
        <fullName evidence="2">Uncharacterized protein</fullName>
    </submittedName>
</protein>
<dbReference type="Proteomes" id="UP001149163">
    <property type="component" value="Unassembled WGS sequence"/>
</dbReference>
<evidence type="ECO:0000313" key="3">
    <source>
        <dbReference type="Proteomes" id="UP001149163"/>
    </source>
</evidence>
<dbReference type="RefSeq" id="XP_056543168.1">
    <property type="nucleotide sequence ID" value="XM_056687613.1"/>
</dbReference>
<dbReference type="EMBL" id="JAPQKN010000003">
    <property type="protein sequence ID" value="KAJ5166707.1"/>
    <property type="molecule type" value="Genomic_DNA"/>
</dbReference>
<evidence type="ECO:0000256" key="1">
    <source>
        <dbReference type="SAM" id="MobiDB-lite"/>
    </source>
</evidence>
<reference evidence="2" key="2">
    <citation type="journal article" date="2023" name="IMA Fungus">
        <title>Comparative genomic study of the Penicillium genus elucidates a diverse pangenome and 15 lateral gene transfer events.</title>
        <authorList>
            <person name="Petersen C."/>
            <person name="Sorensen T."/>
            <person name="Nielsen M.R."/>
            <person name="Sondergaard T.E."/>
            <person name="Sorensen J.L."/>
            <person name="Fitzpatrick D.A."/>
            <person name="Frisvad J.C."/>
            <person name="Nielsen K.L."/>
        </authorList>
    </citation>
    <scope>NUCLEOTIDE SEQUENCE</scope>
    <source>
        <strain evidence="2">IBT 26290</strain>
    </source>
</reference>
<keyword evidence="3" id="KW-1185">Reference proteome</keyword>
<feature type="compositionally biased region" description="Basic residues" evidence="1">
    <location>
        <begin position="322"/>
        <end position="333"/>
    </location>
</feature>
<feature type="region of interest" description="Disordered" evidence="1">
    <location>
        <begin position="309"/>
        <end position="368"/>
    </location>
</feature>
<accession>A0A9W9LML4</accession>
<gene>
    <name evidence="2" type="ORF">N7482_005488</name>
</gene>
<sequence>MNATGLQCIICPGQPAFSDVSHLLTHVASKAHLSHYFKLQVRSHQEADAAGLLQTYNDWFNANNLAQLLSDRISSKDDRKKKRNSSRKATVDFTVQRIPRASVSEDLVDPAADLNAVLHGFLDPRLEDSYQDVKYESETEDATFISCYDTPATSTAIDALPIPKSDFDVRSAHSTGKTEMTSWRDQTVVGSGQNANANVALPITPKPTRTRQRPSGTCLHLGTNTLNAFVDGEVDKDRAEEMARLKGVLWPGMDIFDSATQQMRRKRNQKKDGNVLKQMEMTSQLVEPTELIFSPTGILRKERVISGNVEDDSPLKGETPIPKKRPPRPKRGVLRQNDPNVLRAKDRKRVKKCVAPSRHKSEEAPASPGSALILNRKINLGVGDDGEDDELSLSMQAFGKRPRSGFSIFNDEDNQDQQALMQHGANPPASPDTLTPTRLVLNNQANISHNHGHKFDSSLDKENIEPILNSRGRIDPPIWDSTSPFLKRSDSDNSGFAPRYFFDEHSHVGLGMSNDQEKSGYRSNPLLAPTSKMAMYEHNSYDKDVTLTNSGWTAMSRAMSSDATISEEDHNELTRLYLSATAAD</sequence>
<dbReference type="GeneID" id="81426789"/>
<dbReference type="OrthoDB" id="5428259at2759"/>
<evidence type="ECO:0000313" key="2">
    <source>
        <dbReference type="EMBL" id="KAJ5166707.1"/>
    </source>
</evidence>